<feature type="compositionally biased region" description="Polar residues" evidence="1">
    <location>
        <begin position="176"/>
        <end position="197"/>
    </location>
</feature>
<dbReference type="EMBL" id="JAOYFB010000039">
    <property type="protein sequence ID" value="KAK4028719.1"/>
    <property type="molecule type" value="Genomic_DNA"/>
</dbReference>
<dbReference type="Gene3D" id="3.30.70.270">
    <property type="match status" value="1"/>
</dbReference>
<dbReference type="Pfam" id="PF00078">
    <property type="entry name" value="RVT_1"/>
    <property type="match status" value="1"/>
</dbReference>
<proteinExistence type="predicted"/>
<feature type="compositionally biased region" description="Gly residues" evidence="1">
    <location>
        <begin position="204"/>
        <end position="214"/>
    </location>
</feature>
<dbReference type="Proteomes" id="UP001234178">
    <property type="component" value="Unassembled WGS sequence"/>
</dbReference>
<dbReference type="InterPro" id="IPR043502">
    <property type="entry name" value="DNA/RNA_pol_sf"/>
</dbReference>
<evidence type="ECO:0000256" key="1">
    <source>
        <dbReference type="SAM" id="MobiDB-lite"/>
    </source>
</evidence>
<name>A0ABR0AUB0_9CRUS</name>
<dbReference type="PANTHER" id="PTHR33050">
    <property type="entry name" value="REVERSE TRANSCRIPTASE DOMAIN-CONTAINING PROTEIN"/>
    <property type="match status" value="1"/>
</dbReference>
<dbReference type="PANTHER" id="PTHR33050:SF7">
    <property type="entry name" value="RIBONUCLEASE H"/>
    <property type="match status" value="1"/>
</dbReference>
<dbReference type="Gene3D" id="3.10.10.10">
    <property type="entry name" value="HIV Type 1 Reverse Transcriptase, subunit A, domain 1"/>
    <property type="match status" value="1"/>
</dbReference>
<dbReference type="CDD" id="cd03714">
    <property type="entry name" value="RT_DIRS1"/>
    <property type="match status" value="1"/>
</dbReference>
<feature type="region of interest" description="Disordered" evidence="1">
    <location>
        <begin position="165"/>
        <end position="229"/>
    </location>
</feature>
<keyword evidence="4" id="KW-1185">Reference proteome</keyword>
<dbReference type="InterPro" id="IPR043128">
    <property type="entry name" value="Rev_trsase/Diguanyl_cyclase"/>
</dbReference>
<protein>
    <recommendedName>
        <fullName evidence="2">Reverse transcriptase domain-containing protein</fullName>
    </recommendedName>
</protein>
<gene>
    <name evidence="3" type="ORF">OUZ56_021733</name>
</gene>
<dbReference type="InterPro" id="IPR052055">
    <property type="entry name" value="Hepadnavirus_pol/RT"/>
</dbReference>
<organism evidence="3 4">
    <name type="scientific">Daphnia magna</name>
    <dbReference type="NCBI Taxonomy" id="35525"/>
    <lineage>
        <taxon>Eukaryota</taxon>
        <taxon>Metazoa</taxon>
        <taxon>Ecdysozoa</taxon>
        <taxon>Arthropoda</taxon>
        <taxon>Crustacea</taxon>
        <taxon>Branchiopoda</taxon>
        <taxon>Diplostraca</taxon>
        <taxon>Cladocera</taxon>
        <taxon>Anomopoda</taxon>
        <taxon>Daphniidae</taxon>
        <taxon>Daphnia</taxon>
    </lineage>
</organism>
<accession>A0ABR0AUB0</accession>
<evidence type="ECO:0000313" key="3">
    <source>
        <dbReference type="EMBL" id="KAK4028719.1"/>
    </source>
</evidence>
<evidence type="ECO:0000313" key="4">
    <source>
        <dbReference type="Proteomes" id="UP001234178"/>
    </source>
</evidence>
<feature type="domain" description="Reverse transcriptase" evidence="2">
    <location>
        <begin position="315"/>
        <end position="497"/>
    </location>
</feature>
<feature type="compositionally biased region" description="Low complexity" evidence="1">
    <location>
        <begin position="215"/>
        <end position="225"/>
    </location>
</feature>
<dbReference type="InterPro" id="IPR000477">
    <property type="entry name" value="RT_dom"/>
</dbReference>
<evidence type="ECO:0000259" key="2">
    <source>
        <dbReference type="PROSITE" id="PS50878"/>
    </source>
</evidence>
<comment type="caution">
    <text evidence="3">The sequence shown here is derived from an EMBL/GenBank/DDBJ whole genome shotgun (WGS) entry which is preliminary data.</text>
</comment>
<dbReference type="CDD" id="cd09275">
    <property type="entry name" value="RNase_HI_RT_DIRS1"/>
    <property type="match status" value="1"/>
</dbReference>
<dbReference type="PROSITE" id="PS50878">
    <property type="entry name" value="RT_POL"/>
    <property type="match status" value="1"/>
</dbReference>
<reference evidence="3 4" key="1">
    <citation type="journal article" date="2023" name="Nucleic Acids Res.">
        <title>The hologenome of Daphnia magna reveals possible DNA methylation and microbiome-mediated evolution of the host genome.</title>
        <authorList>
            <person name="Chaturvedi A."/>
            <person name="Li X."/>
            <person name="Dhandapani V."/>
            <person name="Marshall H."/>
            <person name="Kissane S."/>
            <person name="Cuenca-Cambronero M."/>
            <person name="Asole G."/>
            <person name="Calvet F."/>
            <person name="Ruiz-Romero M."/>
            <person name="Marangio P."/>
            <person name="Guigo R."/>
            <person name="Rago D."/>
            <person name="Mirbahai L."/>
            <person name="Eastwood N."/>
            <person name="Colbourne J.K."/>
            <person name="Zhou J."/>
            <person name="Mallon E."/>
            <person name="Orsini L."/>
        </authorList>
    </citation>
    <scope>NUCLEOTIDE SEQUENCE [LARGE SCALE GENOMIC DNA]</scope>
    <source>
        <strain evidence="3">LRV0_1</strain>
    </source>
</reference>
<sequence>MRVVRDWMTSTLSPSEAKQLRESFLPSFSDTDFDLKCPQVDSSLARRFKDLKCPEMVKAEATEKTLKAEQYKVLDVARPLLYLKEQMAEGELQNSPMAEAVDVALRLWGHTFHGITANRRENLLKVSDPKFVSLLKEPKRFKAKQCGALFGSHFIKEMVREATNDQKLRNIGRPAGQSSSFKSRYPPTSYNPRNSASGYHRNGFNGGNRGGNFGGSNNSNGGYRNNKQKSSQRYVPILSAPKQAACSPPVGGRLKFFVDFWHSISNDPWIIQSVSEGVQIDFVSPPFQTHPQGNMQMGKDQLEICDQEVKSLLEKGAIEPIEPEGGFISGVFVIPKRTGGFRPIVNLKALNKFVRPVHFKMEGIPLLQELIRPGDFFTKIDLKDAYLTLPLRKEDRKFVKVKWGEVFYQFKTLAFGLSSAPWIFTKVLKPVITFLRKQGVRLIIYLDDILLLNNCEEGARKDFLLAKEILGNCGFLINIEKTIEKPTQIIEYLGLIVNSLHLSLSLRQEKLVEILYLCNDLMKRETAALREISKILGNLAWAVKCIPFAQAHYRALQRFHINENSRFNGSLSAIVKLDRESRDNLKWWVDNIESLNGRAMTAVEPDIIIYSDASKKGWGGVQNGVTTRGPWSEDDRDRHINELELLAGLFSLKAFTGNLCRISVRLMMDNFTAVQYVNKAGGTKSANLNAIMLDIVSWCESRQIAIQAVHVPGILNVVADHQSRLNLEAGDWKLRPDYFQQIASLWNPQIDLFAAAWNRQLDKFISWQPQPDAMAVDAFTRDWGKLRGYAFPPFKLIHRCLLKIWRDQADALLLTPVWPAQPWWPTIMELAYQPPRILKPVANLLSDPEGNPHPLLARGSLLMVAWALSGKDSKTKAFRTKWSTYSWQEIVRPHQLPTRAAGTVGSVGVQNGIKIPCLLL</sequence>
<dbReference type="SUPFAM" id="SSF56672">
    <property type="entry name" value="DNA/RNA polymerases"/>
    <property type="match status" value="1"/>
</dbReference>